<keyword evidence="7 12" id="KW-0028">Amino-acid biosynthesis</keyword>
<comment type="similarity">
    <text evidence="5">Belongs to the acetolactate synthase small subunit family.</text>
</comment>
<dbReference type="Gene3D" id="6.10.240.10">
    <property type="match status" value="1"/>
</dbReference>
<feature type="domain" description="ACT" evidence="13">
    <location>
        <begin position="8"/>
        <end position="82"/>
    </location>
</feature>
<keyword evidence="12" id="KW-0479">Metal-binding</keyword>
<dbReference type="PROSITE" id="PS51851">
    <property type="entry name" value="KARI_C"/>
    <property type="match status" value="1"/>
</dbReference>
<evidence type="ECO:0000256" key="11">
    <source>
        <dbReference type="ARBA" id="ARBA00030593"/>
    </source>
</evidence>
<name>A0AA35T531_GEOBA</name>
<keyword evidence="9 12" id="KW-0100">Branched-chain amino acid biosynthesis</keyword>
<dbReference type="InterPro" id="IPR019455">
    <property type="entry name" value="Acetolactate_synth_ssu_C"/>
</dbReference>
<comment type="pathway">
    <text evidence="4">Amino-acid biosynthesis; L-valine biosynthesis; L-valine from pyruvate: step 1/4.</text>
</comment>
<dbReference type="NCBIfam" id="NF008864">
    <property type="entry name" value="PRK11895.1"/>
    <property type="match status" value="1"/>
</dbReference>
<evidence type="ECO:0000256" key="5">
    <source>
        <dbReference type="ARBA" id="ARBA00006341"/>
    </source>
</evidence>
<dbReference type="GO" id="GO:0009099">
    <property type="term" value="P:L-valine biosynthetic process"/>
    <property type="evidence" value="ECO:0007669"/>
    <property type="project" value="UniProtKB-UniRule"/>
</dbReference>
<dbReference type="Gene3D" id="3.30.70.260">
    <property type="match status" value="1"/>
</dbReference>
<feature type="domain" description="KARI N-terminal Rossmann" evidence="14">
    <location>
        <begin position="137"/>
        <end position="213"/>
    </location>
</feature>
<evidence type="ECO:0000256" key="7">
    <source>
        <dbReference type="ARBA" id="ARBA00022605"/>
    </source>
</evidence>
<dbReference type="InterPro" id="IPR000506">
    <property type="entry name" value="KARI_C"/>
</dbReference>
<dbReference type="PANTHER" id="PTHR21371">
    <property type="entry name" value="KETOL-ACID REDUCTOISOMERASE, MITOCHONDRIAL"/>
    <property type="match status" value="1"/>
</dbReference>
<dbReference type="FunFam" id="3.30.70.260:FF:000001">
    <property type="entry name" value="Acetolactate synthase, small subunit"/>
    <property type="match status" value="1"/>
</dbReference>
<dbReference type="SUPFAM" id="SSF48179">
    <property type="entry name" value="6-phosphogluconate dehydrogenase C-terminal domain-like"/>
    <property type="match status" value="1"/>
</dbReference>
<dbReference type="InterPro" id="IPR036291">
    <property type="entry name" value="NAD(P)-bd_dom_sf"/>
</dbReference>
<dbReference type="Pfam" id="PF10369">
    <property type="entry name" value="ALS_ss_C"/>
    <property type="match status" value="1"/>
</dbReference>
<dbReference type="GO" id="GO:0046872">
    <property type="term" value="F:metal ion binding"/>
    <property type="evidence" value="ECO:0007669"/>
    <property type="project" value="UniProtKB-UniRule"/>
</dbReference>
<accession>A0AA35T531</accession>
<evidence type="ECO:0000256" key="3">
    <source>
        <dbReference type="ARBA" id="ARBA00004974"/>
    </source>
</evidence>
<feature type="binding site" evidence="12">
    <location>
        <position position="311"/>
    </location>
    <ligand>
        <name>substrate</name>
    </ligand>
</feature>
<dbReference type="NCBIfam" id="TIGR00119">
    <property type="entry name" value="acolac_sm"/>
    <property type="match status" value="1"/>
</dbReference>
<dbReference type="AlphaFoldDB" id="A0AA35T531"/>
<dbReference type="InterPro" id="IPR002912">
    <property type="entry name" value="ACT_dom"/>
</dbReference>
<dbReference type="NCBIfam" id="TIGR00465">
    <property type="entry name" value="ilvC"/>
    <property type="match status" value="1"/>
</dbReference>
<gene>
    <name evidence="16" type="ORF">GBAR_LOCUS22870</name>
</gene>
<dbReference type="InterPro" id="IPR013116">
    <property type="entry name" value="KARI_N"/>
</dbReference>
<reference evidence="16" key="1">
    <citation type="submission" date="2023-03" db="EMBL/GenBank/DDBJ databases">
        <authorList>
            <person name="Steffen K."/>
            <person name="Cardenas P."/>
        </authorList>
    </citation>
    <scope>NUCLEOTIDE SEQUENCE</scope>
</reference>
<dbReference type="GO" id="GO:1990610">
    <property type="term" value="F:acetolactate synthase regulator activity"/>
    <property type="evidence" value="ECO:0007669"/>
    <property type="project" value="InterPro"/>
</dbReference>
<dbReference type="GO" id="GO:0009097">
    <property type="term" value="P:isoleucine biosynthetic process"/>
    <property type="evidence" value="ECO:0007669"/>
    <property type="project" value="UniProtKB-UniRule"/>
</dbReference>
<evidence type="ECO:0000256" key="2">
    <source>
        <dbReference type="ARBA" id="ARBA00004885"/>
    </source>
</evidence>
<dbReference type="CDD" id="cd04878">
    <property type="entry name" value="ACT_AHAS"/>
    <property type="match status" value="1"/>
</dbReference>
<evidence type="ECO:0000259" key="15">
    <source>
        <dbReference type="PROSITE" id="PS51851"/>
    </source>
</evidence>
<evidence type="ECO:0000259" key="14">
    <source>
        <dbReference type="PROSITE" id="PS51850"/>
    </source>
</evidence>
<dbReference type="Gene3D" id="3.30.70.1150">
    <property type="entry name" value="ACT-like. Chain A, domain 2"/>
    <property type="match status" value="1"/>
</dbReference>
<proteinExistence type="inferred from homology"/>
<dbReference type="InterPro" id="IPR054480">
    <property type="entry name" value="AHAS_small-like_ACT"/>
</dbReference>
<dbReference type="Gene3D" id="3.40.50.720">
    <property type="entry name" value="NAD(P)-binding Rossmann-like Domain"/>
    <property type="match status" value="1"/>
</dbReference>
<comment type="pathway">
    <text evidence="1">Amino-acid biosynthesis; L-valine biosynthesis; L-valine from pyruvate: step 2/4.</text>
</comment>
<keyword evidence="12" id="KW-0460">Magnesium</keyword>
<evidence type="ECO:0000256" key="1">
    <source>
        <dbReference type="ARBA" id="ARBA00004864"/>
    </source>
</evidence>
<evidence type="ECO:0000256" key="10">
    <source>
        <dbReference type="ARBA" id="ARBA00030209"/>
    </source>
</evidence>
<dbReference type="Pfam" id="PF01450">
    <property type="entry name" value="KARI_C"/>
    <property type="match status" value="1"/>
</dbReference>
<dbReference type="InterPro" id="IPR027271">
    <property type="entry name" value="Acetolactate_synth/TF_NikR_C"/>
</dbReference>
<feature type="domain" description="KARI C-terminal knotted" evidence="15">
    <location>
        <begin position="242"/>
        <end position="387"/>
    </location>
</feature>
<dbReference type="InterPro" id="IPR013023">
    <property type="entry name" value="KARI"/>
</dbReference>
<evidence type="ECO:0000256" key="12">
    <source>
        <dbReference type="PROSITE-ProRule" id="PRU01198"/>
    </source>
</evidence>
<dbReference type="InterPro" id="IPR039557">
    <property type="entry name" value="AHAS_ACT"/>
</dbReference>
<dbReference type="Proteomes" id="UP001174909">
    <property type="component" value="Unassembled WGS sequence"/>
</dbReference>
<evidence type="ECO:0000313" key="17">
    <source>
        <dbReference type="Proteomes" id="UP001174909"/>
    </source>
</evidence>
<dbReference type="PROSITE" id="PS51671">
    <property type="entry name" value="ACT"/>
    <property type="match status" value="1"/>
</dbReference>
<evidence type="ECO:0000256" key="6">
    <source>
        <dbReference type="ARBA" id="ARBA00010318"/>
    </source>
</evidence>
<keyword evidence="8 12" id="KW-0560">Oxidoreductase</keyword>
<dbReference type="InterPro" id="IPR008927">
    <property type="entry name" value="6-PGluconate_DH-like_C_sf"/>
</dbReference>
<comment type="pathway">
    <text evidence="2">Amino-acid biosynthesis; L-isoleucine biosynthesis; L-isoleucine from 2-oxobutanoate: step 2/4.</text>
</comment>
<comment type="pathway">
    <text evidence="3">Amino-acid biosynthesis; L-isoleucine biosynthesis; L-isoleucine from 2-oxobutanoate: step 1/4.</text>
</comment>
<feature type="binding site" evidence="12">
    <location>
        <position position="286"/>
    </location>
    <ligand>
        <name>Mg(2+)</name>
        <dbReference type="ChEBI" id="CHEBI:18420"/>
        <label>2</label>
    </ligand>
</feature>
<dbReference type="GO" id="GO:0005737">
    <property type="term" value="C:cytoplasm"/>
    <property type="evidence" value="ECO:0007669"/>
    <property type="project" value="UniProtKB-ARBA"/>
</dbReference>
<dbReference type="Pfam" id="PF22629">
    <property type="entry name" value="ACT_AHAS_ss"/>
    <property type="match status" value="1"/>
</dbReference>
<keyword evidence="17" id="KW-1185">Reference proteome</keyword>
<evidence type="ECO:0000256" key="8">
    <source>
        <dbReference type="ARBA" id="ARBA00023002"/>
    </source>
</evidence>
<dbReference type="InterPro" id="IPR004789">
    <property type="entry name" value="Acetalactate_synth_ssu"/>
</dbReference>
<sequence>MNPEERHIFSVLVENRFGVLARVAGLFSGRGFNIDSLNVAETHDKSISQITLVTHGDAQIIEQIYHHLNRLIDVIEVTDLSTDTHVERELVLIKIATDNPQKRAEILQVSEVFRGRVIDMKPASLVLEITEKGTDVMATIYYDSDANFDLLKQRTVAVVGYGAQGRAQSLNLKDSGANVVVGLYEGSHSKARAEAEGLTVKTVEEAAAMADIIQIPRGLARDVALAYARGIGGTRAGVIETTFREETETDLFGEQAVLCGGTAALIKAAFDTLVEAGYQPEMAYFECLHELKLIVDLIYTGGLSKMRNDVSNTAEYGDLTRGPQVIDDNVREKMRQILKDVQGGVFAREWVLENEANQPVLGALRRQESELEIEEVGKNLRSMMSWLDE</sequence>
<comment type="caution">
    <text evidence="16">The sequence shown here is derived from an EMBL/GenBank/DDBJ whole genome shotgun (WGS) entry which is preliminary data.</text>
</comment>
<dbReference type="EMBL" id="CASHTH010003165">
    <property type="protein sequence ID" value="CAI8041148.1"/>
    <property type="molecule type" value="Genomic_DNA"/>
</dbReference>
<feature type="binding site" evidence="12">
    <location>
        <position position="290"/>
    </location>
    <ligand>
        <name>Mg(2+)</name>
        <dbReference type="ChEBI" id="CHEBI:18420"/>
        <label>2</label>
    </ligand>
</feature>
<dbReference type="InterPro" id="IPR045865">
    <property type="entry name" value="ACT-like_dom_sf"/>
</dbReference>
<dbReference type="SUPFAM" id="SSF51735">
    <property type="entry name" value="NAD(P)-binding Rossmann-fold domains"/>
    <property type="match status" value="1"/>
</dbReference>
<evidence type="ECO:0000256" key="4">
    <source>
        <dbReference type="ARBA" id="ARBA00005025"/>
    </source>
</evidence>
<feature type="binding site" evidence="12">
    <location>
        <position position="254"/>
    </location>
    <ligand>
        <name>Mg(2+)</name>
        <dbReference type="ChEBI" id="CHEBI:18420"/>
        <label>1</label>
    </ligand>
</feature>
<evidence type="ECO:0000313" key="16">
    <source>
        <dbReference type="EMBL" id="CAI8041148.1"/>
    </source>
</evidence>
<organism evidence="16 17">
    <name type="scientific">Geodia barretti</name>
    <name type="common">Barrett's horny sponge</name>
    <dbReference type="NCBI Taxonomy" id="519541"/>
    <lineage>
        <taxon>Eukaryota</taxon>
        <taxon>Metazoa</taxon>
        <taxon>Porifera</taxon>
        <taxon>Demospongiae</taxon>
        <taxon>Heteroscleromorpha</taxon>
        <taxon>Tetractinellida</taxon>
        <taxon>Astrophorina</taxon>
        <taxon>Geodiidae</taxon>
        <taxon>Geodia</taxon>
    </lineage>
</organism>
<feature type="binding site" evidence="12">
    <location>
        <position position="250"/>
    </location>
    <ligand>
        <name>Mg(2+)</name>
        <dbReference type="ChEBI" id="CHEBI:18420"/>
        <label>2</label>
    </ligand>
</feature>
<dbReference type="GO" id="GO:0004455">
    <property type="term" value="F:ketol-acid reductoisomerase activity"/>
    <property type="evidence" value="ECO:0007669"/>
    <property type="project" value="UniProtKB-UniRule"/>
</dbReference>
<dbReference type="PANTHER" id="PTHR21371:SF1">
    <property type="entry name" value="KETOL-ACID REDUCTOISOMERASE, MITOCHONDRIAL"/>
    <property type="match status" value="1"/>
</dbReference>
<dbReference type="Pfam" id="PF07991">
    <property type="entry name" value="KARI_N"/>
    <property type="match status" value="1"/>
</dbReference>
<evidence type="ECO:0000259" key="13">
    <source>
        <dbReference type="PROSITE" id="PS51671"/>
    </source>
</evidence>
<protein>
    <recommendedName>
        <fullName evidence="11">Acetohydroxy-acid reductoisomerase</fullName>
    </recommendedName>
    <alternativeName>
        <fullName evidence="10">Alpha-keto-beta-hydroxylacyl reductoisomerase</fullName>
    </alternativeName>
</protein>
<comment type="similarity">
    <text evidence="6 12">Belongs to the ketol-acid reductoisomerase family.</text>
</comment>
<evidence type="ECO:0000256" key="9">
    <source>
        <dbReference type="ARBA" id="ARBA00023304"/>
    </source>
</evidence>
<feature type="binding site" evidence="12">
    <location>
        <position position="250"/>
    </location>
    <ligand>
        <name>Mg(2+)</name>
        <dbReference type="ChEBI" id="CHEBI:18420"/>
        <label>1</label>
    </ligand>
</feature>
<dbReference type="SUPFAM" id="SSF55021">
    <property type="entry name" value="ACT-like"/>
    <property type="match status" value="2"/>
</dbReference>
<dbReference type="PROSITE" id="PS51850">
    <property type="entry name" value="KARI_N"/>
    <property type="match status" value="1"/>
</dbReference>